<reference evidence="1 2" key="1">
    <citation type="submission" date="2018-12" db="EMBL/GenBank/DDBJ databases">
        <title>Genome Sequence of Candidatus Viridilinea halotolerans isolated from saline sulfide-rich spring.</title>
        <authorList>
            <person name="Grouzdev D.S."/>
            <person name="Burganskaya E.I."/>
            <person name="Krutkina M.S."/>
            <person name="Sukhacheva M.V."/>
            <person name="Gorlenko V.M."/>
        </authorList>
    </citation>
    <scope>NUCLEOTIDE SEQUENCE [LARGE SCALE GENOMIC DNA]</scope>
    <source>
        <strain evidence="1">Chok-6</strain>
    </source>
</reference>
<protein>
    <submittedName>
        <fullName evidence="1">Uncharacterized protein</fullName>
    </submittedName>
</protein>
<name>A0A426TX53_9CHLR</name>
<accession>A0A426TX53</accession>
<organism evidence="1 2">
    <name type="scientific">Candidatus Viridilinea halotolerans</name>
    <dbReference type="NCBI Taxonomy" id="2491704"/>
    <lineage>
        <taxon>Bacteria</taxon>
        <taxon>Bacillati</taxon>
        <taxon>Chloroflexota</taxon>
        <taxon>Chloroflexia</taxon>
        <taxon>Chloroflexales</taxon>
        <taxon>Chloroflexineae</taxon>
        <taxon>Oscillochloridaceae</taxon>
        <taxon>Candidatus Viridilinea</taxon>
    </lineage>
</organism>
<proteinExistence type="predicted"/>
<comment type="caution">
    <text evidence="1">The sequence shown here is derived from an EMBL/GenBank/DDBJ whole genome shotgun (WGS) entry which is preliminary data.</text>
</comment>
<sequence>MTTAELIVTLEHSAPEPLLKLLQEIQKLELEHPHGHPSLTKKIDRVATTTAAMSEQVPLPESLQQWLSDYKQNLSTKAAKARERFANELDELLRPIGLRLSGALPELHAGLFTIEVDAEGTKVTLWYGRKQERLGHLALDSSKVKDYVEKQRKELGAKLVFEKFYAKLTQAYQRAKRSHNEENVPITNVLVEMAFLLQKPVFYEDPRREYYIEYQRADFSYDLYQFRDSLIQKGLHLRVATRVYNQRSMYLWIPERDEGQGSRYSHLALRGA</sequence>
<dbReference type="Proteomes" id="UP000280307">
    <property type="component" value="Unassembled WGS sequence"/>
</dbReference>
<gene>
    <name evidence="1" type="ORF">EI684_13705</name>
</gene>
<dbReference type="EMBL" id="RSAS01000547">
    <property type="protein sequence ID" value="RRR70196.1"/>
    <property type="molecule type" value="Genomic_DNA"/>
</dbReference>
<dbReference type="AlphaFoldDB" id="A0A426TX53"/>
<evidence type="ECO:0000313" key="1">
    <source>
        <dbReference type="EMBL" id="RRR70196.1"/>
    </source>
</evidence>
<evidence type="ECO:0000313" key="2">
    <source>
        <dbReference type="Proteomes" id="UP000280307"/>
    </source>
</evidence>